<dbReference type="Proteomes" id="UP000095751">
    <property type="component" value="Unassembled WGS sequence"/>
</dbReference>
<evidence type="ECO:0000256" key="7">
    <source>
        <dbReference type="SAM" id="Phobius"/>
    </source>
</evidence>
<evidence type="ECO:0000313" key="8">
    <source>
        <dbReference type="EMBL" id="OEU18105.1"/>
    </source>
</evidence>
<evidence type="ECO:0000256" key="3">
    <source>
        <dbReference type="ARBA" id="ARBA00022692"/>
    </source>
</evidence>
<feature type="transmembrane region" description="Helical" evidence="7">
    <location>
        <begin position="260"/>
        <end position="282"/>
    </location>
</feature>
<feature type="transmembrane region" description="Helical" evidence="7">
    <location>
        <begin position="169"/>
        <end position="188"/>
    </location>
</feature>
<feature type="transmembrane region" description="Helical" evidence="7">
    <location>
        <begin position="200"/>
        <end position="221"/>
    </location>
</feature>
<organism evidence="8 9">
    <name type="scientific">Fragilariopsis cylindrus CCMP1102</name>
    <dbReference type="NCBI Taxonomy" id="635003"/>
    <lineage>
        <taxon>Eukaryota</taxon>
        <taxon>Sar</taxon>
        <taxon>Stramenopiles</taxon>
        <taxon>Ochrophyta</taxon>
        <taxon>Bacillariophyta</taxon>
        <taxon>Bacillariophyceae</taxon>
        <taxon>Bacillariophycidae</taxon>
        <taxon>Bacillariales</taxon>
        <taxon>Bacillariaceae</taxon>
        <taxon>Fragilariopsis</taxon>
    </lineage>
</organism>
<dbReference type="InParanoid" id="A0A1E7FJ96"/>
<feature type="compositionally biased region" description="Low complexity" evidence="6">
    <location>
        <begin position="721"/>
        <end position="731"/>
    </location>
</feature>
<feature type="transmembrane region" description="Helical" evidence="7">
    <location>
        <begin position="313"/>
        <end position="336"/>
    </location>
</feature>
<evidence type="ECO:0000256" key="6">
    <source>
        <dbReference type="SAM" id="MobiDB-lite"/>
    </source>
</evidence>
<feature type="transmembrane region" description="Helical" evidence="7">
    <location>
        <begin position="375"/>
        <end position="399"/>
    </location>
</feature>
<feature type="region of interest" description="Disordered" evidence="6">
    <location>
        <begin position="712"/>
        <end position="749"/>
    </location>
</feature>
<dbReference type="AlphaFoldDB" id="A0A1E7FJ96"/>
<keyword evidence="3 7" id="KW-0812">Transmembrane</keyword>
<dbReference type="OrthoDB" id="6581954at2759"/>
<evidence type="ECO:0000256" key="4">
    <source>
        <dbReference type="ARBA" id="ARBA00022989"/>
    </source>
</evidence>
<dbReference type="PANTHER" id="PTHR11616">
    <property type="entry name" value="SODIUM/CHLORIDE DEPENDENT TRANSPORTER"/>
    <property type="match status" value="1"/>
</dbReference>
<keyword evidence="9" id="KW-1185">Reference proteome</keyword>
<keyword evidence="4 7" id="KW-1133">Transmembrane helix</keyword>
<dbReference type="GO" id="GO:0005886">
    <property type="term" value="C:plasma membrane"/>
    <property type="evidence" value="ECO:0007669"/>
    <property type="project" value="TreeGrafter"/>
</dbReference>
<gene>
    <name evidence="8" type="ORF">FRACYDRAFT_238539</name>
</gene>
<feature type="transmembrane region" description="Helical" evidence="7">
    <location>
        <begin position="449"/>
        <end position="470"/>
    </location>
</feature>
<dbReference type="InterPro" id="IPR000175">
    <property type="entry name" value="Na/ntran_symport"/>
</dbReference>
<feature type="transmembrane region" description="Helical" evidence="7">
    <location>
        <begin position="47"/>
        <end position="64"/>
    </location>
</feature>
<proteinExistence type="predicted"/>
<dbReference type="InterPro" id="IPR037272">
    <property type="entry name" value="SNS_sf"/>
</dbReference>
<feature type="compositionally biased region" description="Basic and acidic residues" evidence="6">
    <location>
        <begin position="738"/>
        <end position="749"/>
    </location>
</feature>
<keyword evidence="2" id="KW-0813">Transport</keyword>
<protein>
    <recommendedName>
        <fullName evidence="10">SNF-domain-containing protein</fullName>
    </recommendedName>
</protein>
<feature type="transmembrane region" description="Helical" evidence="7">
    <location>
        <begin position="623"/>
        <end position="645"/>
    </location>
</feature>
<evidence type="ECO:0000313" key="9">
    <source>
        <dbReference type="Proteomes" id="UP000095751"/>
    </source>
</evidence>
<feature type="transmembrane region" description="Helical" evidence="7">
    <location>
        <begin position="482"/>
        <end position="505"/>
    </location>
</feature>
<evidence type="ECO:0008006" key="10">
    <source>
        <dbReference type="Google" id="ProtNLM"/>
    </source>
</evidence>
<dbReference type="SUPFAM" id="SSF161070">
    <property type="entry name" value="SNF-like"/>
    <property type="match status" value="1"/>
</dbReference>
<dbReference type="PANTHER" id="PTHR11616:SF240">
    <property type="entry name" value="BLOATED TUBULES, ISOFORM B-RELATED"/>
    <property type="match status" value="1"/>
</dbReference>
<accession>A0A1E7FJ96</accession>
<dbReference type="EMBL" id="KV784357">
    <property type="protein sequence ID" value="OEU18105.1"/>
    <property type="molecule type" value="Genomic_DNA"/>
</dbReference>
<evidence type="ECO:0000256" key="2">
    <source>
        <dbReference type="ARBA" id="ARBA00022448"/>
    </source>
</evidence>
<dbReference type="PROSITE" id="PS50267">
    <property type="entry name" value="NA_NEUROTRAN_SYMP_3"/>
    <property type="match status" value="1"/>
</dbReference>
<name>A0A1E7FJ96_9STRA</name>
<keyword evidence="5 7" id="KW-0472">Membrane</keyword>
<dbReference type="GO" id="GO:0035725">
    <property type="term" value="P:sodium ion transmembrane transport"/>
    <property type="evidence" value="ECO:0007669"/>
    <property type="project" value="TreeGrafter"/>
</dbReference>
<feature type="transmembrane region" description="Helical" evidence="7">
    <location>
        <begin position="127"/>
        <end position="149"/>
    </location>
</feature>
<sequence>MSAVTPAVVVVDPLMSLSPSPSPPTTSISTSTSTSNSNNNRSSSSSFLLLASAVGSAIGFGNIWRFPSLIYKYGINSGSGIVFMIPYFLGLLFIGIPLIVNELVLSSHLQTGNEINIHHYLNKHTKGIGIGCVFSGLIVSTYYITLISWCIHVLMITLGVRIGGVLQNAVYLALTWILVGFGLLWNVYKHNKNHKNRNVIWYYMTMTTTAIPIIMLLILMIRSLTLPGAYSNDYGIKKYFSLADIQWNDLSSVLINQPDIWSIAIAQIFFSIGITFGVLTVFGSRMQQNNLSSTSTSTSPAVIINGGIVENSFLIVFINTVFSLLSGISTMAVIGYTTQEIDNNFRPDTTGPALLLDVFPTALATLPGGIYWSQFFYLTLILVGLNSSFALLEGITTMAMPLTTADSSASSASSFTTKQVTVIIGICTIGFLSGMIFTSYKMIDTIDFYMNYIVLFLGFCKSITTGWIYNMKKQVTNLNGKWNIVYMYFGTTFCSFLFASLVWFGVKGNTFLLGFFSLIVIYGSGICYCLYNLQNLINEDNSISMKFLRNELLMGNILELRDELSSSGVVDGTNNEYNLPWIWALLMKHFIPQALLVLFINLFFEQTEYGNIEFGNYNQYQTWPFQVVGVSTVLCVMGMVFIGVLNSKIYDFLITDPSLLKKIRTGTGLIDEEVGDDDDYDNDVEMKDRTNYNQGVGESNFNYLYMENLEKQSPSEKKMNTTSATPTTTATGDGYGEDTTHKATDGVLA</sequence>
<comment type="subcellular location">
    <subcellularLocation>
        <location evidence="1">Membrane</location>
        <topology evidence="1">Multi-pass membrane protein</topology>
    </subcellularLocation>
</comment>
<dbReference type="KEGG" id="fcy:FRACYDRAFT_238539"/>
<evidence type="ECO:0000256" key="1">
    <source>
        <dbReference type="ARBA" id="ARBA00004141"/>
    </source>
</evidence>
<dbReference type="Pfam" id="PF00209">
    <property type="entry name" value="SNF"/>
    <property type="match status" value="2"/>
</dbReference>
<feature type="transmembrane region" description="Helical" evidence="7">
    <location>
        <begin position="581"/>
        <end position="603"/>
    </location>
</feature>
<feature type="transmembrane region" description="Helical" evidence="7">
    <location>
        <begin position="84"/>
        <end position="106"/>
    </location>
</feature>
<feature type="transmembrane region" description="Helical" evidence="7">
    <location>
        <begin position="420"/>
        <end position="443"/>
    </location>
</feature>
<reference evidence="8 9" key="1">
    <citation type="submission" date="2016-09" db="EMBL/GenBank/DDBJ databases">
        <title>Extensive genetic diversity and differential bi-allelic expression allows diatom success in the polar Southern Ocean.</title>
        <authorList>
            <consortium name="DOE Joint Genome Institute"/>
            <person name="Mock T."/>
            <person name="Otillar R.P."/>
            <person name="Strauss J."/>
            <person name="Dupont C."/>
            <person name="Frickenhaus S."/>
            <person name="Maumus F."/>
            <person name="Mcmullan M."/>
            <person name="Sanges R."/>
            <person name="Schmutz J."/>
            <person name="Toseland A."/>
            <person name="Valas R."/>
            <person name="Veluchamy A."/>
            <person name="Ward B.J."/>
            <person name="Allen A."/>
            <person name="Barry K."/>
            <person name="Falciatore A."/>
            <person name="Ferrante M."/>
            <person name="Fortunato A.E."/>
            <person name="Gloeckner G."/>
            <person name="Gruber A."/>
            <person name="Hipkin R."/>
            <person name="Janech M."/>
            <person name="Kroth P."/>
            <person name="Leese F."/>
            <person name="Lindquist E."/>
            <person name="Lyon B.R."/>
            <person name="Martin J."/>
            <person name="Mayer C."/>
            <person name="Parker M."/>
            <person name="Quesneville H."/>
            <person name="Raymond J."/>
            <person name="Uhlig C."/>
            <person name="Valentin K.U."/>
            <person name="Worden A.Z."/>
            <person name="Armbrust E.V."/>
            <person name="Bowler C."/>
            <person name="Green B."/>
            <person name="Moulton V."/>
            <person name="Van Oosterhout C."/>
            <person name="Grigoriev I."/>
        </authorList>
    </citation>
    <scope>NUCLEOTIDE SEQUENCE [LARGE SCALE GENOMIC DNA]</scope>
    <source>
        <strain evidence="8 9">CCMP1102</strain>
    </source>
</reference>
<dbReference type="PRINTS" id="PR00176">
    <property type="entry name" value="NANEUSMPORT"/>
</dbReference>
<feature type="transmembrane region" description="Helical" evidence="7">
    <location>
        <begin position="511"/>
        <end position="531"/>
    </location>
</feature>
<feature type="region of interest" description="Disordered" evidence="6">
    <location>
        <begin position="18"/>
        <end position="40"/>
    </location>
</feature>
<evidence type="ECO:0000256" key="5">
    <source>
        <dbReference type="ARBA" id="ARBA00023136"/>
    </source>
</evidence>